<organism evidence="3 4">
    <name type="scientific">Luteimonas deserti</name>
    <dbReference type="NCBI Taxonomy" id="2752306"/>
    <lineage>
        <taxon>Bacteria</taxon>
        <taxon>Pseudomonadati</taxon>
        <taxon>Pseudomonadota</taxon>
        <taxon>Gammaproteobacteria</taxon>
        <taxon>Lysobacterales</taxon>
        <taxon>Lysobacteraceae</taxon>
        <taxon>Luteimonas</taxon>
    </lineage>
</organism>
<keyword evidence="4" id="KW-1185">Reference proteome</keyword>
<accession>A0A7Z0QN69</accession>
<dbReference type="Pfam" id="PF06674">
    <property type="entry name" value="DUF1176"/>
    <property type="match status" value="1"/>
</dbReference>
<feature type="compositionally biased region" description="Pro residues" evidence="1">
    <location>
        <begin position="218"/>
        <end position="229"/>
    </location>
</feature>
<name>A0A7Z0QN69_9GAMM</name>
<proteinExistence type="predicted"/>
<dbReference type="InterPro" id="IPR009560">
    <property type="entry name" value="DUF1176"/>
</dbReference>
<evidence type="ECO:0000313" key="4">
    <source>
        <dbReference type="Proteomes" id="UP000589896"/>
    </source>
</evidence>
<dbReference type="PROSITE" id="PS51257">
    <property type="entry name" value="PROKAR_LIPOPROTEIN"/>
    <property type="match status" value="1"/>
</dbReference>
<feature type="compositionally biased region" description="Pro residues" evidence="1">
    <location>
        <begin position="26"/>
        <end position="38"/>
    </location>
</feature>
<gene>
    <name evidence="3" type="ORF">H0E82_03015</name>
</gene>
<evidence type="ECO:0000256" key="2">
    <source>
        <dbReference type="SAM" id="SignalP"/>
    </source>
</evidence>
<dbReference type="RefSeq" id="WP_180543596.1">
    <property type="nucleotide sequence ID" value="NZ_JACCJZ010000008.1"/>
</dbReference>
<reference evidence="3 4" key="1">
    <citation type="submission" date="2020-07" db="EMBL/GenBank/DDBJ databases">
        <title>isolation of Luteimonas sp. SJ-16.</title>
        <authorList>
            <person name="Huang X.-X."/>
            <person name="Xu L."/>
            <person name="Sun J.-Q."/>
        </authorList>
    </citation>
    <scope>NUCLEOTIDE SEQUENCE [LARGE SCALE GENOMIC DNA]</scope>
    <source>
        <strain evidence="3 4">SJ-16</strain>
    </source>
</reference>
<feature type="signal peptide" evidence="2">
    <location>
        <begin position="1"/>
        <end position="30"/>
    </location>
</feature>
<keyword evidence="2" id="KW-0732">Signal</keyword>
<sequence>MTVTPRALAALLALALLVAACTETPSPSPADPAPPGAPTSPGTAPQADAPAAVEAVQGIRPVHRLFRETTVACDNGLRCEVLLVGDDSSFGLVLRLLREPGPGGAQRLRLGTYETTPPPATLRLDTVASTDLPALPWRNDADANAWVLDTPQAIARFIDLVRDAGTLSMGEGDAAVSVSLAGFSAALVFVDEHQHRLDTRGAWLQRGDRHDADVTPAPALPRLPGPPPPLPSLTGEEVRSFADRVRDTEAAVLRGAECDAPRAAYDIRRNDDAQALDRAHVLVFVACHMGAYQGSSLVFRVARDGSRSERIVPPSPPGAGIVEVGGAAHFGLLTSAAYVPATGTLSHLAKGRGLGDCGEAATWRYDGQAFQLASYSALRRCGGAAPGDWPSLWRTAD</sequence>
<feature type="region of interest" description="Disordered" evidence="1">
    <location>
        <begin position="23"/>
        <end position="50"/>
    </location>
</feature>
<evidence type="ECO:0000313" key="3">
    <source>
        <dbReference type="EMBL" id="NYZ61736.1"/>
    </source>
</evidence>
<comment type="caution">
    <text evidence="3">The sequence shown here is derived from an EMBL/GenBank/DDBJ whole genome shotgun (WGS) entry which is preliminary data.</text>
</comment>
<feature type="region of interest" description="Disordered" evidence="1">
    <location>
        <begin position="207"/>
        <end position="229"/>
    </location>
</feature>
<feature type="compositionally biased region" description="Low complexity" evidence="1">
    <location>
        <begin position="39"/>
        <end position="50"/>
    </location>
</feature>
<evidence type="ECO:0000256" key="1">
    <source>
        <dbReference type="SAM" id="MobiDB-lite"/>
    </source>
</evidence>
<dbReference type="AlphaFoldDB" id="A0A7Z0QN69"/>
<dbReference type="Proteomes" id="UP000589896">
    <property type="component" value="Unassembled WGS sequence"/>
</dbReference>
<protein>
    <submittedName>
        <fullName evidence="3">DUF1176 domain-containing protein</fullName>
    </submittedName>
</protein>
<feature type="chain" id="PRO_5031334050" evidence="2">
    <location>
        <begin position="31"/>
        <end position="397"/>
    </location>
</feature>
<dbReference type="EMBL" id="JACCJZ010000008">
    <property type="protein sequence ID" value="NYZ61736.1"/>
    <property type="molecule type" value="Genomic_DNA"/>
</dbReference>